<sequence length="79" mass="9105">MRTFEKEDSITIEGTLVGTPTLPREIRAPHPRWVEEAGWWEETAGHSFNTGNSFFQEEFFSKNLVGTPTKPSPKERNRL</sequence>
<protein>
    <submittedName>
        <fullName evidence="1">Uncharacterized protein</fullName>
    </submittedName>
</protein>
<dbReference type="RefSeq" id="WP_135686344.1">
    <property type="nucleotide sequence ID" value="NZ_RQEQ01000059.1"/>
</dbReference>
<dbReference type="Proteomes" id="UP000297422">
    <property type="component" value="Unassembled WGS sequence"/>
</dbReference>
<proteinExistence type="predicted"/>
<reference evidence="2" key="1">
    <citation type="journal article" date="2019" name="PLoS Negl. Trop. Dis.">
        <title>Revisiting the worldwide diversity of Leptospira species in the environment.</title>
        <authorList>
            <person name="Vincent A.T."/>
            <person name="Schiettekatte O."/>
            <person name="Bourhy P."/>
            <person name="Veyrier F.J."/>
            <person name="Picardeau M."/>
        </authorList>
    </citation>
    <scope>NUCLEOTIDE SEQUENCE [LARGE SCALE GENOMIC DNA]</scope>
    <source>
        <strain evidence="2">201702407</strain>
    </source>
</reference>
<accession>A0ABY2MW16</accession>
<evidence type="ECO:0000313" key="2">
    <source>
        <dbReference type="Proteomes" id="UP000297422"/>
    </source>
</evidence>
<keyword evidence="2" id="KW-1185">Reference proteome</keyword>
<gene>
    <name evidence="1" type="ORF">EHQ90_19630</name>
</gene>
<organism evidence="1 2">
    <name type="scientific">Leptospira stimsonii</name>
    <dbReference type="NCBI Taxonomy" id="2202203"/>
    <lineage>
        <taxon>Bacteria</taxon>
        <taxon>Pseudomonadati</taxon>
        <taxon>Spirochaetota</taxon>
        <taxon>Spirochaetia</taxon>
        <taxon>Leptospirales</taxon>
        <taxon>Leptospiraceae</taxon>
        <taxon>Leptospira</taxon>
    </lineage>
</organism>
<name>A0ABY2MW16_9LEPT</name>
<dbReference type="EMBL" id="RQGT01000122">
    <property type="protein sequence ID" value="TGM09917.1"/>
    <property type="molecule type" value="Genomic_DNA"/>
</dbReference>
<comment type="caution">
    <text evidence="1">The sequence shown here is derived from an EMBL/GenBank/DDBJ whole genome shotgun (WGS) entry which is preliminary data.</text>
</comment>
<evidence type="ECO:0000313" key="1">
    <source>
        <dbReference type="EMBL" id="TGM09917.1"/>
    </source>
</evidence>